<dbReference type="Pfam" id="PF07963">
    <property type="entry name" value="N_methyl"/>
    <property type="match status" value="1"/>
</dbReference>
<gene>
    <name evidence="3" type="ORF">ENG47_00930</name>
</gene>
<sequence length="60" mass="6747">MKVFSRYKRGFTLIELLVVIAIIAILAALLLPSLQQARERARQAICKNNLKQLGIGTSMY</sequence>
<feature type="domain" description="DUF1559" evidence="2">
    <location>
        <begin position="35"/>
        <end position="60"/>
    </location>
</feature>
<dbReference type="SUPFAM" id="SSF54523">
    <property type="entry name" value="Pili subunits"/>
    <property type="match status" value="1"/>
</dbReference>
<dbReference type="AlphaFoldDB" id="A0A7V0MYD6"/>
<evidence type="ECO:0000256" key="1">
    <source>
        <dbReference type="SAM" id="Phobius"/>
    </source>
</evidence>
<evidence type="ECO:0000313" key="3">
    <source>
        <dbReference type="EMBL" id="HDN84304.1"/>
    </source>
</evidence>
<feature type="non-terminal residue" evidence="3">
    <location>
        <position position="60"/>
    </location>
</feature>
<dbReference type="PROSITE" id="PS00409">
    <property type="entry name" value="PROKAR_NTER_METHYL"/>
    <property type="match status" value="1"/>
</dbReference>
<dbReference type="InterPro" id="IPR012902">
    <property type="entry name" value="N_methyl_site"/>
</dbReference>
<protein>
    <submittedName>
        <fullName evidence="3">Prepilin-type N-terminal cleavage/methylation domain-containing protein</fullName>
    </submittedName>
</protein>
<keyword evidence="1" id="KW-1133">Transmembrane helix</keyword>
<comment type="caution">
    <text evidence="3">The sequence shown here is derived from an EMBL/GenBank/DDBJ whole genome shotgun (WGS) entry which is preliminary data.</text>
</comment>
<dbReference type="InterPro" id="IPR045584">
    <property type="entry name" value="Pilin-like"/>
</dbReference>
<feature type="transmembrane region" description="Helical" evidence="1">
    <location>
        <begin position="12"/>
        <end position="31"/>
    </location>
</feature>
<dbReference type="Proteomes" id="UP000885660">
    <property type="component" value="Unassembled WGS sequence"/>
</dbReference>
<dbReference type="EMBL" id="DRBC01000056">
    <property type="protein sequence ID" value="HDN84304.1"/>
    <property type="molecule type" value="Genomic_DNA"/>
</dbReference>
<organism evidence="3">
    <name type="scientific">Aerophobetes bacterium</name>
    <dbReference type="NCBI Taxonomy" id="2030807"/>
    <lineage>
        <taxon>Bacteria</taxon>
        <taxon>Candidatus Aerophobota</taxon>
    </lineage>
</organism>
<dbReference type="PANTHER" id="PTHR30093">
    <property type="entry name" value="GENERAL SECRETION PATHWAY PROTEIN G"/>
    <property type="match status" value="1"/>
</dbReference>
<evidence type="ECO:0000259" key="2">
    <source>
        <dbReference type="Pfam" id="PF07596"/>
    </source>
</evidence>
<dbReference type="Pfam" id="PF07596">
    <property type="entry name" value="SBP_bac_10"/>
    <property type="match status" value="1"/>
</dbReference>
<dbReference type="NCBIfam" id="TIGR02532">
    <property type="entry name" value="IV_pilin_GFxxxE"/>
    <property type="match status" value="1"/>
</dbReference>
<keyword evidence="1" id="KW-0472">Membrane</keyword>
<dbReference type="InterPro" id="IPR011453">
    <property type="entry name" value="DUF1559"/>
</dbReference>
<proteinExistence type="predicted"/>
<keyword evidence="1" id="KW-0812">Transmembrane</keyword>
<dbReference type="Gene3D" id="3.30.700.10">
    <property type="entry name" value="Glycoprotein, Type 4 Pilin"/>
    <property type="match status" value="1"/>
</dbReference>
<dbReference type="PANTHER" id="PTHR30093:SF2">
    <property type="entry name" value="TYPE II SECRETION SYSTEM PROTEIN H"/>
    <property type="match status" value="1"/>
</dbReference>
<reference evidence="3" key="1">
    <citation type="journal article" date="2020" name="mSystems">
        <title>Genome- and Community-Level Interaction Insights into Carbon Utilization and Element Cycling Functions of Hydrothermarchaeota in Hydrothermal Sediment.</title>
        <authorList>
            <person name="Zhou Z."/>
            <person name="Liu Y."/>
            <person name="Xu W."/>
            <person name="Pan J."/>
            <person name="Luo Z.H."/>
            <person name="Li M."/>
        </authorList>
    </citation>
    <scope>NUCLEOTIDE SEQUENCE [LARGE SCALE GENOMIC DNA]</scope>
    <source>
        <strain evidence="3">HyVt-219</strain>
    </source>
</reference>
<accession>A0A7V0MYD6</accession>
<name>A0A7V0MYD6_UNCAE</name>